<dbReference type="InterPro" id="IPR003598">
    <property type="entry name" value="Ig_sub2"/>
</dbReference>
<dbReference type="AlphaFoldDB" id="A0AAD5L5V6"/>
<evidence type="ECO:0000259" key="8">
    <source>
        <dbReference type="PROSITE" id="PS50835"/>
    </source>
</evidence>
<gene>
    <name evidence="9" type="ORF">GHT06_009314</name>
</gene>
<dbReference type="EMBL" id="WJBH02000001">
    <property type="protein sequence ID" value="KAI9565522.1"/>
    <property type="molecule type" value="Genomic_DNA"/>
</dbReference>
<dbReference type="Gene3D" id="2.60.40.10">
    <property type="entry name" value="Immunoglobulins"/>
    <property type="match status" value="2"/>
</dbReference>
<organism evidence="9 10">
    <name type="scientific">Daphnia sinensis</name>
    <dbReference type="NCBI Taxonomy" id="1820382"/>
    <lineage>
        <taxon>Eukaryota</taxon>
        <taxon>Metazoa</taxon>
        <taxon>Ecdysozoa</taxon>
        <taxon>Arthropoda</taxon>
        <taxon>Crustacea</taxon>
        <taxon>Branchiopoda</taxon>
        <taxon>Diplostraca</taxon>
        <taxon>Cladocera</taxon>
        <taxon>Anomopoda</taxon>
        <taxon>Daphniidae</taxon>
        <taxon>Daphnia</taxon>
        <taxon>Daphnia similis group</taxon>
    </lineage>
</organism>
<reference evidence="9 10" key="1">
    <citation type="submission" date="2022-05" db="EMBL/GenBank/DDBJ databases">
        <title>A multi-omics perspective on studying reproductive biology in Daphnia sinensis.</title>
        <authorList>
            <person name="Jia J."/>
        </authorList>
    </citation>
    <scope>NUCLEOTIDE SEQUENCE [LARGE SCALE GENOMIC DNA]</scope>
    <source>
        <strain evidence="9 10">WSL</strain>
    </source>
</reference>
<dbReference type="Proteomes" id="UP000820818">
    <property type="component" value="Linkage Group LG1"/>
</dbReference>
<evidence type="ECO:0000256" key="6">
    <source>
        <dbReference type="ARBA" id="ARBA00023319"/>
    </source>
</evidence>
<evidence type="ECO:0000256" key="3">
    <source>
        <dbReference type="ARBA" id="ARBA00022729"/>
    </source>
</evidence>
<dbReference type="GO" id="GO:0098632">
    <property type="term" value="F:cell-cell adhesion mediator activity"/>
    <property type="evidence" value="ECO:0007669"/>
    <property type="project" value="TreeGrafter"/>
</dbReference>
<keyword evidence="4" id="KW-0677">Repeat</keyword>
<dbReference type="PANTHER" id="PTHR10075:SF109">
    <property type="entry name" value="NEURAL_ECTODERMAL DEVELOPMENT FACTOR IMP-L2"/>
    <property type="match status" value="1"/>
</dbReference>
<evidence type="ECO:0000256" key="1">
    <source>
        <dbReference type="ARBA" id="ARBA00004613"/>
    </source>
</evidence>
<sequence>MKPAGILTNVFLVLGALTIAGAASLPFRRTSIFRDNETPRRQYEELIASRQIRSNFDFSADDEVKTSSSVEPAGTLQFHIKPPSQMTVAMNDRLELLCDVSGSPPPAVYWLKNGMPIPESPFDREEVEESTNNILESESLLPTRGLASTKSRLVIDCVDGEAEAIYTCVAQSIKEKIVSSTYVHIEGEVAYNETTCMLRHETYSLPATVFMWSGTYIDVEGKGALLLCRAVGNPTPKVSWYMEDEDQPITTGLQYQVLPSGDLKIRHLRWSEHMGLFKCRAENEFGTDQSTTFVYPVVQES</sequence>
<dbReference type="InterPro" id="IPR003599">
    <property type="entry name" value="Ig_sub"/>
</dbReference>
<protein>
    <recommendedName>
        <fullName evidence="8">Ig-like domain-containing protein</fullName>
    </recommendedName>
</protein>
<dbReference type="SMART" id="SM00408">
    <property type="entry name" value="IGc2"/>
    <property type="match status" value="2"/>
</dbReference>
<dbReference type="GO" id="GO:0007156">
    <property type="term" value="P:homophilic cell adhesion via plasma membrane adhesion molecules"/>
    <property type="evidence" value="ECO:0007669"/>
    <property type="project" value="TreeGrafter"/>
</dbReference>
<keyword evidence="10" id="KW-1185">Reference proteome</keyword>
<evidence type="ECO:0000313" key="9">
    <source>
        <dbReference type="EMBL" id="KAI9565522.1"/>
    </source>
</evidence>
<evidence type="ECO:0000256" key="7">
    <source>
        <dbReference type="SAM" id="SignalP"/>
    </source>
</evidence>
<dbReference type="InterPro" id="IPR036179">
    <property type="entry name" value="Ig-like_dom_sf"/>
</dbReference>
<keyword evidence="5" id="KW-1015">Disulfide bond</keyword>
<dbReference type="SUPFAM" id="SSF48726">
    <property type="entry name" value="Immunoglobulin"/>
    <property type="match status" value="2"/>
</dbReference>
<dbReference type="GO" id="GO:0007411">
    <property type="term" value="P:axon guidance"/>
    <property type="evidence" value="ECO:0007669"/>
    <property type="project" value="TreeGrafter"/>
</dbReference>
<name>A0AAD5L5V6_9CRUS</name>
<dbReference type="GO" id="GO:0030424">
    <property type="term" value="C:axon"/>
    <property type="evidence" value="ECO:0007669"/>
    <property type="project" value="TreeGrafter"/>
</dbReference>
<feature type="signal peptide" evidence="7">
    <location>
        <begin position="1"/>
        <end position="24"/>
    </location>
</feature>
<dbReference type="InterPro" id="IPR013783">
    <property type="entry name" value="Ig-like_fold"/>
</dbReference>
<comment type="subcellular location">
    <subcellularLocation>
        <location evidence="1">Secreted</location>
    </subcellularLocation>
</comment>
<evidence type="ECO:0000256" key="4">
    <source>
        <dbReference type="ARBA" id="ARBA00022737"/>
    </source>
</evidence>
<dbReference type="CDD" id="cd00096">
    <property type="entry name" value="Ig"/>
    <property type="match status" value="1"/>
</dbReference>
<keyword evidence="3 7" id="KW-0732">Signal</keyword>
<evidence type="ECO:0000256" key="5">
    <source>
        <dbReference type="ARBA" id="ARBA00023157"/>
    </source>
</evidence>
<dbReference type="PANTHER" id="PTHR10075">
    <property type="entry name" value="BASIGIN RELATED"/>
    <property type="match status" value="1"/>
</dbReference>
<evidence type="ECO:0000313" key="10">
    <source>
        <dbReference type="Proteomes" id="UP000820818"/>
    </source>
</evidence>
<keyword evidence="6" id="KW-0393">Immunoglobulin domain</keyword>
<feature type="domain" description="Ig-like" evidence="8">
    <location>
        <begin position="72"/>
        <end position="179"/>
    </location>
</feature>
<dbReference type="PROSITE" id="PS50835">
    <property type="entry name" value="IG_LIKE"/>
    <property type="match status" value="2"/>
</dbReference>
<dbReference type="GO" id="GO:0005886">
    <property type="term" value="C:plasma membrane"/>
    <property type="evidence" value="ECO:0007669"/>
    <property type="project" value="TreeGrafter"/>
</dbReference>
<evidence type="ECO:0000256" key="2">
    <source>
        <dbReference type="ARBA" id="ARBA00022525"/>
    </source>
</evidence>
<dbReference type="InterPro" id="IPR007110">
    <property type="entry name" value="Ig-like_dom"/>
</dbReference>
<feature type="chain" id="PRO_5042114458" description="Ig-like domain-containing protein" evidence="7">
    <location>
        <begin position="25"/>
        <end position="301"/>
    </location>
</feature>
<keyword evidence="2" id="KW-0964">Secreted</keyword>
<dbReference type="Pfam" id="PF13927">
    <property type="entry name" value="Ig_3"/>
    <property type="match status" value="1"/>
</dbReference>
<feature type="domain" description="Ig-like" evidence="8">
    <location>
        <begin position="206"/>
        <end position="294"/>
    </location>
</feature>
<proteinExistence type="predicted"/>
<comment type="caution">
    <text evidence="9">The sequence shown here is derived from an EMBL/GenBank/DDBJ whole genome shotgun (WGS) entry which is preliminary data.</text>
</comment>
<dbReference type="GO" id="GO:0070593">
    <property type="term" value="P:dendrite self-avoidance"/>
    <property type="evidence" value="ECO:0007669"/>
    <property type="project" value="TreeGrafter"/>
</dbReference>
<dbReference type="InterPro" id="IPR013098">
    <property type="entry name" value="Ig_I-set"/>
</dbReference>
<dbReference type="FunFam" id="2.60.40.10:FF:001749">
    <property type="entry name" value="Neural/ectodermal development factor IMP-L2"/>
    <property type="match status" value="1"/>
</dbReference>
<dbReference type="GO" id="GO:0005576">
    <property type="term" value="C:extracellular region"/>
    <property type="evidence" value="ECO:0007669"/>
    <property type="project" value="UniProtKB-SubCell"/>
</dbReference>
<dbReference type="Pfam" id="PF07679">
    <property type="entry name" value="I-set"/>
    <property type="match status" value="1"/>
</dbReference>
<accession>A0AAD5L5V6</accession>
<dbReference type="SMART" id="SM00409">
    <property type="entry name" value="IG"/>
    <property type="match status" value="2"/>
</dbReference>